<evidence type="ECO:0000313" key="1">
    <source>
        <dbReference type="EMBL" id="GAA3776718.1"/>
    </source>
</evidence>
<reference evidence="2" key="1">
    <citation type="journal article" date="2019" name="Int. J. Syst. Evol. Microbiol.">
        <title>The Global Catalogue of Microorganisms (GCM) 10K type strain sequencing project: providing services to taxonomists for standard genome sequencing and annotation.</title>
        <authorList>
            <consortium name="The Broad Institute Genomics Platform"/>
            <consortium name="The Broad Institute Genome Sequencing Center for Infectious Disease"/>
            <person name="Wu L."/>
            <person name="Ma J."/>
        </authorList>
    </citation>
    <scope>NUCLEOTIDE SEQUENCE [LARGE SCALE GENOMIC DNA]</scope>
    <source>
        <strain evidence="2">JCM 17337</strain>
    </source>
</reference>
<dbReference type="EMBL" id="BAABDU010000006">
    <property type="protein sequence ID" value="GAA3776718.1"/>
    <property type="molecule type" value="Genomic_DNA"/>
</dbReference>
<proteinExistence type="predicted"/>
<evidence type="ECO:0000313" key="2">
    <source>
        <dbReference type="Proteomes" id="UP001500748"/>
    </source>
</evidence>
<comment type="caution">
    <text evidence="1">The sequence shown here is derived from an EMBL/GenBank/DDBJ whole genome shotgun (WGS) entry which is preliminary data.</text>
</comment>
<gene>
    <name evidence="1" type="ORF">GCM10022423_34970</name>
</gene>
<name>A0ABP7GW02_9FLAO</name>
<organism evidence="1 2">
    <name type="scientific">Flavobacterium ginsengiterrae</name>
    <dbReference type="NCBI Taxonomy" id="871695"/>
    <lineage>
        <taxon>Bacteria</taxon>
        <taxon>Pseudomonadati</taxon>
        <taxon>Bacteroidota</taxon>
        <taxon>Flavobacteriia</taxon>
        <taxon>Flavobacteriales</taxon>
        <taxon>Flavobacteriaceae</taxon>
        <taxon>Flavobacterium</taxon>
    </lineage>
</organism>
<accession>A0ABP7GW02</accession>
<evidence type="ECO:0008006" key="3">
    <source>
        <dbReference type="Google" id="ProtNLM"/>
    </source>
</evidence>
<dbReference type="Proteomes" id="UP001500748">
    <property type="component" value="Unassembled WGS sequence"/>
</dbReference>
<protein>
    <recommendedName>
        <fullName evidence="3">HEPN AbiU2-like domain-containing protein</fullName>
    </recommendedName>
</protein>
<keyword evidence="2" id="KW-1185">Reference proteome</keyword>
<sequence>MPKERKRIKLHGLLSYKIYNIESQINLLIKNLLGKNVLDKIEEISLFKCSNLLSVLLVDQLRSVDDIYTKGIYTNEKYFILSVTNLLNACDEVLEYNEYVDTKVVHRISRIKSTCEKILKLKIYHQNLNLRKYDYDFYNIIQDNLELRKAVQIYSKSYYKESNELNVTYHKGKDGEDFEGDDIIHS</sequence>